<dbReference type="Pfam" id="PF00004">
    <property type="entry name" value="AAA"/>
    <property type="match status" value="1"/>
</dbReference>
<dbReference type="EMBL" id="JARZHI010000019">
    <property type="protein sequence ID" value="MDI1432229.1"/>
    <property type="molecule type" value="Genomic_DNA"/>
</dbReference>
<keyword evidence="8 13" id="KW-0378">Hydrolase</keyword>
<evidence type="ECO:0000256" key="1">
    <source>
        <dbReference type="ARBA" id="ARBA00004370"/>
    </source>
</evidence>
<dbReference type="InterPro" id="IPR005936">
    <property type="entry name" value="FtsH"/>
</dbReference>
<keyword evidence="5 13" id="KW-0645">Protease</keyword>
<dbReference type="RefSeq" id="WP_136968012.1">
    <property type="nucleotide sequence ID" value="NZ_JARZHI010000019.1"/>
</dbReference>
<keyword evidence="13" id="KW-0812">Transmembrane</keyword>
<dbReference type="InterPro" id="IPR027417">
    <property type="entry name" value="P-loop_NTPase"/>
</dbReference>
<dbReference type="NCBIfam" id="TIGR01241">
    <property type="entry name" value="FtsH_fam"/>
    <property type="match status" value="1"/>
</dbReference>
<evidence type="ECO:0000256" key="7">
    <source>
        <dbReference type="ARBA" id="ARBA00022741"/>
    </source>
</evidence>
<organism evidence="15 16">
    <name type="scientific">Polyangium sorediatum</name>
    <dbReference type="NCBI Taxonomy" id="889274"/>
    <lineage>
        <taxon>Bacteria</taxon>
        <taxon>Pseudomonadati</taxon>
        <taxon>Myxococcota</taxon>
        <taxon>Polyangia</taxon>
        <taxon>Polyangiales</taxon>
        <taxon>Polyangiaceae</taxon>
        <taxon>Polyangium</taxon>
    </lineage>
</organism>
<comment type="subcellular location">
    <subcellularLocation>
        <location evidence="13">Cell membrane</location>
        <topology evidence="13">Multi-pass membrane protein</topology>
        <orientation evidence="13">Cytoplasmic side</orientation>
    </subcellularLocation>
    <subcellularLocation>
        <location evidence="1">Membrane</location>
    </subcellularLocation>
</comment>
<feature type="binding site" evidence="13">
    <location>
        <begin position="196"/>
        <end position="203"/>
    </location>
    <ligand>
        <name>ATP</name>
        <dbReference type="ChEBI" id="CHEBI:30616"/>
    </ligand>
</feature>
<comment type="similarity">
    <text evidence="2 13">In the C-terminal section; belongs to the peptidase M41 family.</text>
</comment>
<dbReference type="Gene3D" id="1.20.58.760">
    <property type="entry name" value="Peptidase M41"/>
    <property type="match status" value="1"/>
</dbReference>
<keyword evidence="16" id="KW-1185">Reference proteome</keyword>
<dbReference type="Pfam" id="PF17862">
    <property type="entry name" value="AAA_lid_3"/>
    <property type="match status" value="1"/>
</dbReference>
<dbReference type="InterPro" id="IPR003593">
    <property type="entry name" value="AAA+_ATPase"/>
</dbReference>
<comment type="caution">
    <text evidence="13">Lacks conserved residue(s) required for the propagation of feature annotation.</text>
</comment>
<comment type="similarity">
    <text evidence="13">In the central section; belongs to the AAA ATPase family.</text>
</comment>
<evidence type="ECO:0000256" key="8">
    <source>
        <dbReference type="ARBA" id="ARBA00022801"/>
    </source>
</evidence>
<evidence type="ECO:0000256" key="2">
    <source>
        <dbReference type="ARBA" id="ARBA00010044"/>
    </source>
</evidence>
<evidence type="ECO:0000256" key="11">
    <source>
        <dbReference type="ARBA" id="ARBA00023049"/>
    </source>
</evidence>
<dbReference type="SUPFAM" id="SSF140990">
    <property type="entry name" value="FtsH protease domain-like"/>
    <property type="match status" value="1"/>
</dbReference>
<dbReference type="HAMAP" id="MF_01458">
    <property type="entry name" value="FtsH"/>
    <property type="match status" value="1"/>
</dbReference>
<feature type="binding site" evidence="13">
    <location>
        <position position="422"/>
    </location>
    <ligand>
        <name>Zn(2+)</name>
        <dbReference type="ChEBI" id="CHEBI:29105"/>
        <note>catalytic</note>
    </ligand>
</feature>
<evidence type="ECO:0000256" key="4">
    <source>
        <dbReference type="ARBA" id="ARBA00022519"/>
    </source>
</evidence>
<evidence type="ECO:0000313" key="15">
    <source>
        <dbReference type="EMBL" id="MDI1432229.1"/>
    </source>
</evidence>
<dbReference type="InterPro" id="IPR037219">
    <property type="entry name" value="Peptidase_M41-like"/>
</dbReference>
<dbReference type="InterPro" id="IPR003959">
    <property type="entry name" value="ATPase_AAA_core"/>
</dbReference>
<dbReference type="InterPro" id="IPR041569">
    <property type="entry name" value="AAA_lid_3"/>
</dbReference>
<evidence type="ECO:0000256" key="9">
    <source>
        <dbReference type="ARBA" id="ARBA00022833"/>
    </source>
</evidence>
<evidence type="ECO:0000313" key="16">
    <source>
        <dbReference type="Proteomes" id="UP001160301"/>
    </source>
</evidence>
<dbReference type="EC" id="3.4.24.-" evidence="13"/>
<dbReference type="SUPFAM" id="SSF52540">
    <property type="entry name" value="P-loop containing nucleoside triphosphate hydrolases"/>
    <property type="match status" value="1"/>
</dbReference>
<keyword evidence="7 13" id="KW-0547">Nucleotide-binding</keyword>
<evidence type="ECO:0000256" key="12">
    <source>
        <dbReference type="ARBA" id="ARBA00023136"/>
    </source>
</evidence>
<sequence length="602" mass="64566">MGWLSRFEKRLGRVVGPVVVLIIAVTIGALVYSLRGPREGTISYTELTQITGSQAITEVQVEGERFSIRGADGSLRVGIVGDEEARHALVDKFAAAGITVEYGSREGSTGARAATALAPIAVMLALGAVGLGMHRRKSRAHFSEGQASGVGKVRFTDVAGMDEVKEALAETVEFLKNPERFGRLGGRAPRGVLLTGEPGTGKTLLARAVATEAGVPFLTASGSSFQEMFVGVGASRVRNLFAEARRVSPCIVFIDEIDAVGRSRGRGGDSASADHDQTLNQLLVEMDGFDHTTGIVVMASTNRVDVLDPALLRPGRFDRQVVVPLPDLRGRREILEVHARPIALKEDIDLAHVAKVTPGFSGAELANLLNEAAILAARSGADKVDLEHIDKARDRVLMGEERKSLVMDAEERRATAVHEAGHVTVALAAKNADPVHKVSILPRGRALGVTQALPERDRLLYTKEYLEDQICMLMGGRAAEMVVLGTMTAGAADDIQRAASLARKMVAELGMSELGPISVTDHPGHVTHSEHLHARVDEVARKLVEHQLERACRIVRETREGVLLLAERLLEEDTLVGAAIVACFEKRADHEESAPTEFVASA</sequence>
<proteinExistence type="inferred from homology"/>
<dbReference type="GO" id="GO:0008237">
    <property type="term" value="F:metallopeptidase activity"/>
    <property type="evidence" value="ECO:0007669"/>
    <property type="project" value="UniProtKB-KW"/>
</dbReference>
<keyword evidence="3 13" id="KW-1003">Cell membrane</keyword>
<dbReference type="InterPro" id="IPR000642">
    <property type="entry name" value="Peptidase_M41"/>
</dbReference>
<comment type="cofactor">
    <cofactor evidence="13">
        <name>Zn(2+)</name>
        <dbReference type="ChEBI" id="CHEBI:29105"/>
    </cofactor>
    <text evidence="13">Binds 1 zinc ion per subunit.</text>
</comment>
<keyword evidence="11 13" id="KW-0482">Metalloprotease</keyword>
<accession>A0ABT6NVA7</accession>
<name>A0ABT6NVA7_9BACT</name>
<dbReference type="PANTHER" id="PTHR23076:SF97">
    <property type="entry name" value="ATP-DEPENDENT ZINC METALLOPROTEASE YME1L1"/>
    <property type="match status" value="1"/>
</dbReference>
<feature type="domain" description="AAA+ ATPase" evidence="14">
    <location>
        <begin position="188"/>
        <end position="327"/>
    </location>
</feature>
<keyword evidence="13" id="KW-1133">Transmembrane helix</keyword>
<feature type="transmembrane region" description="Helical" evidence="13">
    <location>
        <begin position="12"/>
        <end position="34"/>
    </location>
</feature>
<feature type="binding site" evidence="13">
    <location>
        <position position="494"/>
    </location>
    <ligand>
        <name>Zn(2+)</name>
        <dbReference type="ChEBI" id="CHEBI:29105"/>
        <note>catalytic</note>
    </ligand>
</feature>
<evidence type="ECO:0000259" key="14">
    <source>
        <dbReference type="SMART" id="SM00382"/>
    </source>
</evidence>
<keyword evidence="10 13" id="KW-0067">ATP-binding</keyword>
<comment type="function">
    <text evidence="13">Acts as a processive, ATP-dependent zinc metallopeptidase for both cytoplasmic and membrane proteins. Plays a role in the quality control of integral membrane proteins.</text>
</comment>
<keyword evidence="4" id="KW-0997">Cell inner membrane</keyword>
<keyword evidence="6 13" id="KW-0479">Metal-binding</keyword>
<dbReference type="Pfam" id="PF01434">
    <property type="entry name" value="Peptidase_M41"/>
    <property type="match status" value="1"/>
</dbReference>
<feature type="binding site" evidence="13">
    <location>
        <position position="418"/>
    </location>
    <ligand>
        <name>Zn(2+)</name>
        <dbReference type="ChEBI" id="CHEBI:29105"/>
        <note>catalytic</note>
    </ligand>
</feature>
<dbReference type="SMART" id="SM00382">
    <property type="entry name" value="AAA"/>
    <property type="match status" value="1"/>
</dbReference>
<keyword evidence="9 13" id="KW-0862">Zinc</keyword>
<evidence type="ECO:0000256" key="6">
    <source>
        <dbReference type="ARBA" id="ARBA00022723"/>
    </source>
</evidence>
<evidence type="ECO:0000256" key="5">
    <source>
        <dbReference type="ARBA" id="ARBA00022670"/>
    </source>
</evidence>
<dbReference type="Proteomes" id="UP001160301">
    <property type="component" value="Unassembled WGS sequence"/>
</dbReference>
<keyword evidence="12 13" id="KW-0472">Membrane</keyword>
<protein>
    <recommendedName>
        <fullName evidence="13">ATP-dependent zinc metalloprotease FtsH</fullName>
        <ecNumber evidence="13">3.4.24.-</ecNumber>
    </recommendedName>
</protein>
<evidence type="ECO:0000256" key="10">
    <source>
        <dbReference type="ARBA" id="ARBA00022840"/>
    </source>
</evidence>
<reference evidence="15 16" key="1">
    <citation type="submission" date="2023-04" db="EMBL/GenBank/DDBJ databases">
        <title>The genome sequence of Polyangium sorediatum DSM14670.</title>
        <authorList>
            <person name="Zhang X."/>
        </authorList>
    </citation>
    <scope>NUCLEOTIDE SEQUENCE [LARGE SCALE GENOMIC DNA]</scope>
    <source>
        <strain evidence="15 16">DSM 14670</strain>
    </source>
</reference>
<dbReference type="PANTHER" id="PTHR23076">
    <property type="entry name" value="METALLOPROTEASE M41 FTSH"/>
    <property type="match status" value="1"/>
</dbReference>
<dbReference type="CDD" id="cd19501">
    <property type="entry name" value="RecA-like_FtsH"/>
    <property type="match status" value="1"/>
</dbReference>
<evidence type="ECO:0000256" key="3">
    <source>
        <dbReference type="ARBA" id="ARBA00022475"/>
    </source>
</evidence>
<feature type="active site" evidence="13">
    <location>
        <position position="419"/>
    </location>
</feature>
<comment type="caution">
    <text evidence="15">The sequence shown here is derived from an EMBL/GenBank/DDBJ whole genome shotgun (WGS) entry which is preliminary data.</text>
</comment>
<dbReference type="Gene3D" id="1.10.8.60">
    <property type="match status" value="1"/>
</dbReference>
<gene>
    <name evidence="13 15" type="primary">ftsH</name>
    <name evidence="15" type="ORF">QHF89_22220</name>
</gene>
<evidence type="ECO:0000256" key="13">
    <source>
        <dbReference type="HAMAP-Rule" id="MF_01458"/>
    </source>
</evidence>
<dbReference type="Gene3D" id="3.40.50.300">
    <property type="entry name" value="P-loop containing nucleotide triphosphate hydrolases"/>
    <property type="match status" value="1"/>
</dbReference>
<comment type="subunit">
    <text evidence="13">Homohexamer.</text>
</comment>